<keyword evidence="1" id="KW-0812">Transmembrane</keyword>
<keyword evidence="1" id="KW-1133">Transmembrane helix</keyword>
<dbReference type="Proteomes" id="UP001240447">
    <property type="component" value="Unassembled WGS sequence"/>
</dbReference>
<keyword evidence="1" id="KW-0472">Membrane</keyword>
<reference evidence="2 3" key="1">
    <citation type="submission" date="2023-07" db="EMBL/GenBank/DDBJ databases">
        <title>Sequencing the genomes of 1000 actinobacteria strains.</title>
        <authorList>
            <person name="Klenk H.-P."/>
        </authorList>
    </citation>
    <scope>NUCLEOTIDE SEQUENCE [LARGE SCALE GENOMIC DNA]</scope>
    <source>
        <strain evidence="2 3">GD13</strain>
    </source>
</reference>
<sequence>MSEFADRTSAETWFGRHGLPYFVPETRHAVHAGLRPARLVLVALGAVALGAIVGGTVALASRVSWGVPSAMTTAGAVAALYALTTLRAGPIAGWGIRHTLGSLGLLVPLATRALPLLLLFVTFLFINAEVWELAARLEGGVLWLVVLLFTAIAAGFLLGRMPEELAATSESGEHRLTPFERANLVLVLLVAQAVQVLLLALALLAFFLVFGAMVMDRGLVESWTGAPPQSLLGIPNLTWELVQVSIFLAAFSGLHFTVTAVTDDLYRKEFFTTVTDELTRALRARTAYLELRDREPGQPTGDTSG</sequence>
<gene>
    <name evidence="2" type="ORF">J2S59_002435</name>
</gene>
<dbReference type="EMBL" id="JAUSQM010000001">
    <property type="protein sequence ID" value="MDP9822626.1"/>
    <property type="molecule type" value="Genomic_DNA"/>
</dbReference>
<feature type="transmembrane region" description="Helical" evidence="1">
    <location>
        <begin position="103"/>
        <end position="128"/>
    </location>
</feature>
<comment type="caution">
    <text evidence="2">The sequence shown here is derived from an EMBL/GenBank/DDBJ whole genome shotgun (WGS) entry which is preliminary data.</text>
</comment>
<organism evidence="2 3">
    <name type="scientific">Nocardioides massiliensis</name>
    <dbReference type="NCBI Taxonomy" id="1325935"/>
    <lineage>
        <taxon>Bacteria</taxon>
        <taxon>Bacillati</taxon>
        <taxon>Actinomycetota</taxon>
        <taxon>Actinomycetes</taxon>
        <taxon>Propionibacteriales</taxon>
        <taxon>Nocardioidaceae</taxon>
        <taxon>Nocardioides</taxon>
    </lineage>
</organism>
<evidence type="ECO:0000313" key="3">
    <source>
        <dbReference type="Proteomes" id="UP001240447"/>
    </source>
</evidence>
<feature type="transmembrane region" description="Helical" evidence="1">
    <location>
        <begin position="39"/>
        <end position="59"/>
    </location>
</feature>
<accession>A0ABT9NQB8</accession>
<dbReference type="RefSeq" id="WP_068119843.1">
    <property type="nucleotide sequence ID" value="NZ_CCXJ01000217.1"/>
</dbReference>
<feature type="transmembrane region" description="Helical" evidence="1">
    <location>
        <begin position="241"/>
        <end position="261"/>
    </location>
</feature>
<evidence type="ECO:0000313" key="2">
    <source>
        <dbReference type="EMBL" id="MDP9822626.1"/>
    </source>
</evidence>
<evidence type="ECO:0000256" key="1">
    <source>
        <dbReference type="SAM" id="Phobius"/>
    </source>
</evidence>
<keyword evidence="3" id="KW-1185">Reference proteome</keyword>
<name>A0ABT9NQB8_9ACTN</name>
<proteinExistence type="predicted"/>
<feature type="transmembrane region" description="Helical" evidence="1">
    <location>
        <begin position="140"/>
        <end position="161"/>
    </location>
</feature>
<feature type="transmembrane region" description="Helical" evidence="1">
    <location>
        <begin position="182"/>
        <end position="215"/>
    </location>
</feature>
<protein>
    <submittedName>
        <fullName evidence="2">Uncharacterized protein</fullName>
    </submittedName>
</protein>